<keyword evidence="4 5" id="KW-0472">Membrane</keyword>
<gene>
    <name evidence="6" type="ORF">P73_3877</name>
</gene>
<dbReference type="PANTHER" id="PTHR35371:SF1">
    <property type="entry name" value="BLR7753 PROTEIN"/>
    <property type="match status" value="1"/>
</dbReference>
<dbReference type="STRING" id="1208324.P73_3877"/>
<sequence>MMTPELAALAATAFVHLVAVLWSQRALEKDVGREGNAGTREDLDGRLSQTTGRLRRALSNHVENTGLFITAVLLVQLTQSNGWFTALCAWIYVAARALYLPAYAFGWVPWRSMIFLVGFLATFAMIVASFF</sequence>
<dbReference type="InterPro" id="IPR023352">
    <property type="entry name" value="MAPEG-like_dom_sf"/>
</dbReference>
<evidence type="ECO:0000256" key="1">
    <source>
        <dbReference type="ARBA" id="ARBA00004370"/>
    </source>
</evidence>
<dbReference type="Pfam" id="PF01124">
    <property type="entry name" value="MAPEG"/>
    <property type="match status" value="1"/>
</dbReference>
<dbReference type="KEGG" id="cid:P73_3877"/>
<dbReference type="GO" id="GO:0016020">
    <property type="term" value="C:membrane"/>
    <property type="evidence" value="ECO:0007669"/>
    <property type="project" value="UniProtKB-SubCell"/>
</dbReference>
<keyword evidence="3 5" id="KW-1133">Transmembrane helix</keyword>
<dbReference type="HOGENOM" id="CLU_110778_1_0_5"/>
<dbReference type="PANTHER" id="PTHR35371">
    <property type="entry name" value="INNER MEMBRANE PROTEIN"/>
    <property type="match status" value="1"/>
</dbReference>
<evidence type="ECO:0000313" key="6">
    <source>
        <dbReference type="EMBL" id="AJE48592.1"/>
    </source>
</evidence>
<keyword evidence="2 5" id="KW-0812">Transmembrane</keyword>
<organism evidence="6 7">
    <name type="scientific">Celeribacter indicus</name>
    <dbReference type="NCBI Taxonomy" id="1208324"/>
    <lineage>
        <taxon>Bacteria</taxon>
        <taxon>Pseudomonadati</taxon>
        <taxon>Pseudomonadota</taxon>
        <taxon>Alphaproteobacteria</taxon>
        <taxon>Rhodobacterales</taxon>
        <taxon>Roseobacteraceae</taxon>
        <taxon>Celeribacter</taxon>
    </lineage>
</organism>
<dbReference type="Gene3D" id="1.20.120.550">
    <property type="entry name" value="Membrane associated eicosanoid/glutathione metabolism-like domain"/>
    <property type="match status" value="1"/>
</dbReference>
<evidence type="ECO:0000256" key="3">
    <source>
        <dbReference type="ARBA" id="ARBA00022989"/>
    </source>
</evidence>
<reference evidence="6 7" key="1">
    <citation type="journal article" date="2014" name="Int. J. Syst. Evol. Microbiol.">
        <title>Celeribacter indicus sp. nov., a polycyclic aromatic hydrocarbon-degrading bacterium from deep-sea sediment and reclassification of Huaishuia halophila as Celeribacter halophilus comb. nov.</title>
        <authorList>
            <person name="Lai Q."/>
            <person name="Cao J."/>
            <person name="Yuan J."/>
            <person name="Li F."/>
            <person name="Shao Z."/>
        </authorList>
    </citation>
    <scope>NUCLEOTIDE SEQUENCE [LARGE SCALE GENOMIC DNA]</scope>
    <source>
        <strain evidence="6">P73</strain>
    </source>
</reference>
<evidence type="ECO:0000256" key="2">
    <source>
        <dbReference type="ARBA" id="ARBA00022692"/>
    </source>
</evidence>
<protein>
    <submittedName>
        <fullName evidence="6">Inner membrane protein</fullName>
    </submittedName>
</protein>
<dbReference type="InterPro" id="IPR001129">
    <property type="entry name" value="Membr-assoc_MAPEG"/>
</dbReference>
<dbReference type="AlphaFoldDB" id="A0A0B5E8E6"/>
<evidence type="ECO:0000256" key="4">
    <source>
        <dbReference type="ARBA" id="ARBA00023136"/>
    </source>
</evidence>
<dbReference type="SUPFAM" id="SSF161084">
    <property type="entry name" value="MAPEG domain-like"/>
    <property type="match status" value="1"/>
</dbReference>
<feature type="transmembrane region" description="Helical" evidence="5">
    <location>
        <begin position="82"/>
        <end position="100"/>
    </location>
</feature>
<feature type="transmembrane region" description="Helical" evidence="5">
    <location>
        <begin position="112"/>
        <end position="130"/>
    </location>
</feature>
<comment type="subcellular location">
    <subcellularLocation>
        <location evidence="1">Membrane</location>
    </subcellularLocation>
</comment>
<evidence type="ECO:0000313" key="7">
    <source>
        <dbReference type="Proteomes" id="UP000031521"/>
    </source>
</evidence>
<name>A0A0B5E8E6_9RHOB</name>
<dbReference type="EMBL" id="CP004393">
    <property type="protein sequence ID" value="AJE48592.1"/>
    <property type="molecule type" value="Genomic_DNA"/>
</dbReference>
<dbReference type="Proteomes" id="UP000031521">
    <property type="component" value="Chromosome"/>
</dbReference>
<evidence type="ECO:0000256" key="5">
    <source>
        <dbReference type="SAM" id="Phobius"/>
    </source>
</evidence>
<accession>A0A0B5E8E6</accession>
<dbReference type="RefSeq" id="WP_338032852.1">
    <property type="nucleotide sequence ID" value="NZ_CP004393.1"/>
</dbReference>
<proteinExistence type="predicted"/>
<keyword evidence="7" id="KW-1185">Reference proteome</keyword>